<reference evidence="1 2" key="1">
    <citation type="submission" date="2014-03" db="EMBL/GenBank/DDBJ databases">
        <title>The genomes of two eusocial bee gut symbionts.</title>
        <authorList>
            <person name="Kwong W.K."/>
            <person name="Engel P."/>
            <person name="Koch H."/>
            <person name="Moran N.A."/>
        </authorList>
    </citation>
    <scope>NUCLEOTIDE SEQUENCE [LARGE SCALE GENOMIC DNA]</scope>
    <source>
        <strain evidence="2">wkB29</strain>
    </source>
</reference>
<protein>
    <submittedName>
        <fullName evidence="1">Uncharacterized protein</fullName>
    </submittedName>
</protein>
<proteinExistence type="predicted"/>
<evidence type="ECO:0000313" key="1">
    <source>
        <dbReference type="EMBL" id="KDN15412.1"/>
    </source>
</evidence>
<dbReference type="EMBL" id="JFZV01000002">
    <property type="protein sequence ID" value="KDN15412.1"/>
    <property type="molecule type" value="Genomic_DNA"/>
</dbReference>
<evidence type="ECO:0000313" key="2">
    <source>
        <dbReference type="Proteomes" id="UP000027170"/>
    </source>
</evidence>
<gene>
    <name evidence="1" type="ORF">SALWKB29_0516</name>
</gene>
<dbReference type="Proteomes" id="UP000027170">
    <property type="component" value="Unassembled WGS sequence"/>
</dbReference>
<dbReference type="AlphaFoldDB" id="A0A837B1D5"/>
<keyword evidence="2" id="KW-1185">Reference proteome</keyword>
<organism evidence="1 2">
    <name type="scientific">Snodgrassella communis</name>
    <dbReference type="NCBI Taxonomy" id="2946699"/>
    <lineage>
        <taxon>Bacteria</taxon>
        <taxon>Pseudomonadati</taxon>
        <taxon>Pseudomonadota</taxon>
        <taxon>Betaproteobacteria</taxon>
        <taxon>Neisseriales</taxon>
        <taxon>Neisseriaceae</taxon>
        <taxon>Snodgrassella</taxon>
    </lineage>
</organism>
<accession>A0A837B1D5</accession>
<comment type="caution">
    <text evidence="1">The sequence shown here is derived from an EMBL/GenBank/DDBJ whole genome shotgun (WGS) entry which is preliminary data.</text>
</comment>
<name>A0A837B1D5_9NEIS</name>
<sequence length="45" mass="5085">MCGCHDAINKIINAWLYHTVCLWYCELAARIQSFSACLHNTANAN</sequence>